<proteinExistence type="predicted"/>
<gene>
    <name evidence="5" type="ORF">J0X15_02630</name>
</gene>
<name>A0A939EN88_9HYPH</name>
<dbReference type="PANTHER" id="PTHR43537">
    <property type="entry name" value="TRANSCRIPTIONAL REGULATOR, GNTR FAMILY"/>
    <property type="match status" value="1"/>
</dbReference>
<dbReference type="SMART" id="SM00345">
    <property type="entry name" value="HTH_GNTR"/>
    <property type="match status" value="1"/>
</dbReference>
<keyword evidence="6" id="KW-1185">Reference proteome</keyword>
<sequence length="264" mass="30029">MTVSVGAQDQKARKRLRRPDMLAVQLRERIVEAGLRPGDRIPTDWIQPEEVKVARGTLREALKILEYQGLIKSRSGPGGGVFVDQVNPSEAIRLLDNLFLFSPPSIADIYTMRKQLEPELAASVAGHLSDEGFKSLQACIRLYEDEPKTAEEEYAQRLAELDFHEELARHSPNPLLAFSCTFLLSLLHDMTVCRSIYKEPNPGLRETGLHYQVRLLRSIRAGDVELSRMIMRGHMMEAEKYMLERAALRTNEPDKRHREPAPTT</sequence>
<keyword evidence="1" id="KW-0805">Transcription regulation</keyword>
<dbReference type="AlphaFoldDB" id="A0A939EN88"/>
<dbReference type="GO" id="GO:0003700">
    <property type="term" value="F:DNA-binding transcription factor activity"/>
    <property type="evidence" value="ECO:0007669"/>
    <property type="project" value="InterPro"/>
</dbReference>
<dbReference type="InterPro" id="IPR011711">
    <property type="entry name" value="GntR_C"/>
</dbReference>
<dbReference type="Pfam" id="PF07729">
    <property type="entry name" value="FCD"/>
    <property type="match status" value="1"/>
</dbReference>
<dbReference type="Gene3D" id="1.20.120.530">
    <property type="entry name" value="GntR ligand-binding domain-like"/>
    <property type="match status" value="1"/>
</dbReference>
<evidence type="ECO:0000313" key="5">
    <source>
        <dbReference type="EMBL" id="MBO0344104.1"/>
    </source>
</evidence>
<dbReference type="InterPro" id="IPR036388">
    <property type="entry name" value="WH-like_DNA-bd_sf"/>
</dbReference>
<dbReference type="Gene3D" id="1.10.10.10">
    <property type="entry name" value="Winged helix-like DNA-binding domain superfamily/Winged helix DNA-binding domain"/>
    <property type="match status" value="1"/>
</dbReference>
<protein>
    <submittedName>
        <fullName evidence="5">FadR family transcriptional regulator</fullName>
    </submittedName>
</protein>
<evidence type="ECO:0000313" key="6">
    <source>
        <dbReference type="Proteomes" id="UP000664779"/>
    </source>
</evidence>
<evidence type="ECO:0000256" key="1">
    <source>
        <dbReference type="ARBA" id="ARBA00023015"/>
    </source>
</evidence>
<keyword evidence="3" id="KW-0804">Transcription</keyword>
<dbReference type="GO" id="GO:0003677">
    <property type="term" value="F:DNA binding"/>
    <property type="evidence" value="ECO:0007669"/>
    <property type="project" value="UniProtKB-KW"/>
</dbReference>
<dbReference type="PROSITE" id="PS50949">
    <property type="entry name" value="HTH_GNTR"/>
    <property type="match status" value="1"/>
</dbReference>
<dbReference type="InterPro" id="IPR000524">
    <property type="entry name" value="Tscrpt_reg_HTH_GntR"/>
</dbReference>
<dbReference type="SUPFAM" id="SSF46785">
    <property type="entry name" value="Winged helix' DNA-binding domain"/>
    <property type="match status" value="1"/>
</dbReference>
<keyword evidence="2" id="KW-0238">DNA-binding</keyword>
<dbReference type="SUPFAM" id="SSF48008">
    <property type="entry name" value="GntR ligand-binding domain-like"/>
    <property type="match status" value="1"/>
</dbReference>
<evidence type="ECO:0000259" key="4">
    <source>
        <dbReference type="PROSITE" id="PS50949"/>
    </source>
</evidence>
<accession>A0A939EN88</accession>
<dbReference type="Pfam" id="PF00392">
    <property type="entry name" value="GntR"/>
    <property type="match status" value="1"/>
</dbReference>
<dbReference type="Proteomes" id="UP000664779">
    <property type="component" value="Unassembled WGS sequence"/>
</dbReference>
<organism evidence="5 6">
    <name type="scientific">Roseibium limicola</name>
    <dbReference type="NCBI Taxonomy" id="2816037"/>
    <lineage>
        <taxon>Bacteria</taxon>
        <taxon>Pseudomonadati</taxon>
        <taxon>Pseudomonadota</taxon>
        <taxon>Alphaproteobacteria</taxon>
        <taxon>Hyphomicrobiales</taxon>
        <taxon>Stappiaceae</taxon>
        <taxon>Roseibium</taxon>
    </lineage>
</organism>
<reference evidence="5" key="1">
    <citation type="submission" date="2021-03" db="EMBL/GenBank/DDBJ databases">
        <title>Roseibium sp. CAU 1637 isolated from Incheon.</title>
        <authorList>
            <person name="Kim W."/>
        </authorList>
    </citation>
    <scope>NUCLEOTIDE SEQUENCE</scope>
    <source>
        <strain evidence="5">CAU 1637</strain>
    </source>
</reference>
<dbReference type="InterPro" id="IPR008920">
    <property type="entry name" value="TF_FadR/GntR_C"/>
</dbReference>
<dbReference type="PANTHER" id="PTHR43537:SF5">
    <property type="entry name" value="UXU OPERON TRANSCRIPTIONAL REGULATOR"/>
    <property type="match status" value="1"/>
</dbReference>
<evidence type="ECO:0000256" key="3">
    <source>
        <dbReference type="ARBA" id="ARBA00023163"/>
    </source>
</evidence>
<dbReference type="InterPro" id="IPR036390">
    <property type="entry name" value="WH_DNA-bd_sf"/>
</dbReference>
<dbReference type="EMBL" id="JAFLNF010000001">
    <property type="protein sequence ID" value="MBO0344104.1"/>
    <property type="molecule type" value="Genomic_DNA"/>
</dbReference>
<dbReference type="SMART" id="SM00895">
    <property type="entry name" value="FCD"/>
    <property type="match status" value="1"/>
</dbReference>
<feature type="domain" description="HTH gntR-type" evidence="4">
    <location>
        <begin position="16"/>
        <end position="86"/>
    </location>
</feature>
<dbReference type="RefSeq" id="WP_206937978.1">
    <property type="nucleotide sequence ID" value="NZ_JAFLNF010000001.1"/>
</dbReference>
<comment type="caution">
    <text evidence="5">The sequence shown here is derived from an EMBL/GenBank/DDBJ whole genome shotgun (WGS) entry which is preliminary data.</text>
</comment>
<evidence type="ECO:0000256" key="2">
    <source>
        <dbReference type="ARBA" id="ARBA00023125"/>
    </source>
</evidence>